<dbReference type="SUPFAM" id="SSF52833">
    <property type="entry name" value="Thioredoxin-like"/>
    <property type="match status" value="1"/>
</dbReference>
<dbReference type="Pfam" id="PF13417">
    <property type="entry name" value="GST_N_3"/>
    <property type="match status" value="1"/>
</dbReference>
<dbReference type="GO" id="GO:0005737">
    <property type="term" value="C:cytoplasm"/>
    <property type="evidence" value="ECO:0007669"/>
    <property type="project" value="TreeGrafter"/>
</dbReference>
<dbReference type="Proteomes" id="UP001243195">
    <property type="component" value="Unassembled WGS sequence"/>
</dbReference>
<evidence type="ECO:0000313" key="3">
    <source>
        <dbReference type="Proteomes" id="UP001243195"/>
    </source>
</evidence>
<dbReference type="Gene3D" id="3.40.30.10">
    <property type="entry name" value="Glutaredoxin"/>
    <property type="match status" value="1"/>
</dbReference>
<protein>
    <submittedName>
        <fullName evidence="2">Glutathione S-transferase family protein</fullName>
    </submittedName>
</protein>
<organism evidence="2 3">
    <name type="scientific">Acinetobacter gerneri</name>
    <dbReference type="NCBI Taxonomy" id="202952"/>
    <lineage>
        <taxon>Bacteria</taxon>
        <taxon>Pseudomonadati</taxon>
        <taxon>Pseudomonadota</taxon>
        <taxon>Gammaproteobacteria</taxon>
        <taxon>Moraxellales</taxon>
        <taxon>Moraxellaceae</taxon>
        <taxon>Acinetobacter</taxon>
    </lineage>
</organism>
<accession>A0AAW8JSK4</accession>
<dbReference type="AlphaFoldDB" id="A0AAW8JSK4"/>
<feature type="domain" description="GST N-terminal" evidence="1">
    <location>
        <begin position="1"/>
        <end position="79"/>
    </location>
</feature>
<proteinExistence type="predicted"/>
<dbReference type="EMBL" id="JAVIDA010000029">
    <property type="protein sequence ID" value="MDQ9072919.1"/>
    <property type="molecule type" value="Genomic_DNA"/>
</dbReference>
<dbReference type="PROSITE" id="PS50404">
    <property type="entry name" value="GST_NTER"/>
    <property type="match status" value="1"/>
</dbReference>
<dbReference type="PANTHER" id="PTHR43968">
    <property type="match status" value="1"/>
</dbReference>
<dbReference type="InterPro" id="IPR004045">
    <property type="entry name" value="Glutathione_S-Trfase_N"/>
</dbReference>
<dbReference type="RefSeq" id="WP_308957112.1">
    <property type="nucleotide sequence ID" value="NZ_JAVICY010000032.1"/>
</dbReference>
<dbReference type="InterPro" id="IPR036282">
    <property type="entry name" value="Glutathione-S-Trfase_C_sf"/>
</dbReference>
<evidence type="ECO:0000313" key="2">
    <source>
        <dbReference type="EMBL" id="MDQ9072919.1"/>
    </source>
</evidence>
<dbReference type="PANTHER" id="PTHR43968:SF6">
    <property type="entry name" value="GLUTATHIONE S-TRANSFERASE OMEGA"/>
    <property type="match status" value="1"/>
</dbReference>
<name>A0AAW8JSK4_9GAMM</name>
<dbReference type="InterPro" id="IPR036249">
    <property type="entry name" value="Thioredoxin-like_sf"/>
</dbReference>
<sequence>MKLYYSHYSPFSRKVRIVIEELALHANIDMNQIHPETHRNLIQLNPLADVPVLVLDDQRSLFDSLVICKYLNSLNPANQLYPNALADQIIQLQLEALADGMVASVDRIVYENEKIEIHRDQKLIEKSWKIIHASLAFLEEKYHENNQIPSLGNIATACILDYLGFNFRNGELDWKAQYPNLAAWFEIFKIRPSMKHTKYHAI</sequence>
<dbReference type="SUPFAM" id="SSF47616">
    <property type="entry name" value="GST C-terminal domain-like"/>
    <property type="match status" value="1"/>
</dbReference>
<evidence type="ECO:0000259" key="1">
    <source>
        <dbReference type="PROSITE" id="PS50404"/>
    </source>
</evidence>
<dbReference type="InterPro" id="IPR050983">
    <property type="entry name" value="GST_Omega/HSP26"/>
</dbReference>
<dbReference type="Gene3D" id="1.20.1050.10">
    <property type="match status" value="1"/>
</dbReference>
<gene>
    <name evidence="2" type="ORF">RFH51_15805</name>
</gene>
<dbReference type="Pfam" id="PF13410">
    <property type="entry name" value="GST_C_2"/>
    <property type="match status" value="1"/>
</dbReference>
<comment type="caution">
    <text evidence="2">The sequence shown here is derived from an EMBL/GenBank/DDBJ whole genome shotgun (WGS) entry which is preliminary data.</text>
</comment>
<reference evidence="2" key="1">
    <citation type="submission" date="2023-08" db="EMBL/GenBank/DDBJ databases">
        <title>Emergence of clinically-relevant ST2 carbapenem-resistant Acinetobacter baumannii strains in hospital sewages in Zhejiang, East of China.</title>
        <authorList>
            <person name="Kaichao C."/>
            <person name="Zhang R."/>
        </authorList>
    </citation>
    <scope>NUCLEOTIDE SEQUENCE</scope>
    <source>
        <strain evidence="2">M-SY-60</strain>
    </source>
</reference>